<protein>
    <recommendedName>
        <fullName evidence="2">Serine aminopeptidase S33 domain-containing protein</fullName>
    </recommendedName>
</protein>
<dbReference type="InterPro" id="IPR052382">
    <property type="entry name" value="ABHD10_acyl-thioesterase"/>
</dbReference>
<name>A0A2Z3H787_9BACT</name>
<dbReference type="Proteomes" id="UP000245802">
    <property type="component" value="Chromosome"/>
</dbReference>
<evidence type="ECO:0000313" key="4">
    <source>
        <dbReference type="Proteomes" id="UP000245802"/>
    </source>
</evidence>
<dbReference type="KEGG" id="gog:C1280_07400"/>
<organism evidence="3 4">
    <name type="scientific">Gemmata obscuriglobus</name>
    <dbReference type="NCBI Taxonomy" id="114"/>
    <lineage>
        <taxon>Bacteria</taxon>
        <taxon>Pseudomonadati</taxon>
        <taxon>Planctomycetota</taxon>
        <taxon>Planctomycetia</taxon>
        <taxon>Gemmatales</taxon>
        <taxon>Gemmataceae</taxon>
        <taxon>Gemmata</taxon>
    </lineage>
</organism>
<gene>
    <name evidence="3" type="ORF">C1280_07400</name>
</gene>
<dbReference type="OrthoDB" id="264572at2"/>
<dbReference type="Pfam" id="PF12146">
    <property type="entry name" value="Hydrolase_4"/>
    <property type="match status" value="1"/>
</dbReference>
<feature type="domain" description="Serine aminopeptidase S33" evidence="2">
    <location>
        <begin position="34"/>
        <end position="146"/>
    </location>
</feature>
<dbReference type="PANTHER" id="PTHR16138">
    <property type="entry name" value="MYCOPHENOLIC ACID ACYL-GLUCURONIDE ESTERASE, MITOCHONDRIAL"/>
    <property type="match status" value="1"/>
</dbReference>
<dbReference type="EMBL" id="CP025958">
    <property type="protein sequence ID" value="AWM36860.1"/>
    <property type="molecule type" value="Genomic_DNA"/>
</dbReference>
<evidence type="ECO:0000313" key="3">
    <source>
        <dbReference type="EMBL" id="AWM36860.1"/>
    </source>
</evidence>
<keyword evidence="4" id="KW-1185">Reference proteome</keyword>
<proteinExistence type="predicted"/>
<dbReference type="PANTHER" id="PTHR16138:SF7">
    <property type="entry name" value="PALMITOYL-PROTEIN THIOESTERASE ABHD10, MITOCHONDRIAL"/>
    <property type="match status" value="1"/>
</dbReference>
<reference evidence="3 4" key="1">
    <citation type="submission" date="2018-01" db="EMBL/GenBank/DDBJ databases">
        <title>G. obscuriglobus.</title>
        <authorList>
            <person name="Franke J."/>
            <person name="Blomberg W."/>
            <person name="Selmecki A."/>
        </authorList>
    </citation>
    <scope>NUCLEOTIDE SEQUENCE [LARGE SCALE GENOMIC DNA]</scope>
    <source>
        <strain evidence="3 4">DSM 5831</strain>
    </source>
</reference>
<keyword evidence="1" id="KW-0378">Hydrolase</keyword>
<dbReference type="Gene3D" id="3.40.50.1820">
    <property type="entry name" value="alpha/beta hydrolase"/>
    <property type="match status" value="1"/>
</dbReference>
<evidence type="ECO:0000256" key="1">
    <source>
        <dbReference type="ARBA" id="ARBA00022801"/>
    </source>
</evidence>
<dbReference type="SUPFAM" id="SSF53474">
    <property type="entry name" value="alpha/beta-Hydrolases"/>
    <property type="match status" value="1"/>
</dbReference>
<accession>A0A2Z3H787</accession>
<dbReference type="GO" id="GO:0004553">
    <property type="term" value="F:hydrolase activity, hydrolyzing O-glycosyl compounds"/>
    <property type="evidence" value="ECO:0007669"/>
    <property type="project" value="TreeGrafter"/>
</dbReference>
<evidence type="ECO:0000259" key="2">
    <source>
        <dbReference type="Pfam" id="PF12146"/>
    </source>
</evidence>
<sequence length="261" mass="28554">MRQRERSIVPTSIVSVPLPAGALAGSYQPGARADFAVLWVHGFGSHRGGEKAEAVRAECERRGWAFAAFDFRGHGASPGRIVDLTCSGLLDDLALVREWLAGRGHTKLGLIGSSMGGFAAAWFAKQNPVSVVGCVFLAPAFLFLERRWSRLTPEEQIAWARTGRLAVKNQWLETEIGIGLMDERARFRPEDLVKDWATPALLFHGMADDVVPDSDSLFFARNVGYPRVELRLIKDGDHRLTAHKDDIAGAAGAFFARLLSG</sequence>
<dbReference type="AlphaFoldDB" id="A0A2Z3H787"/>
<dbReference type="InterPro" id="IPR022742">
    <property type="entry name" value="Hydrolase_4"/>
</dbReference>
<dbReference type="InterPro" id="IPR029058">
    <property type="entry name" value="AB_hydrolase_fold"/>
</dbReference>